<dbReference type="PANTHER" id="PTHR31721">
    <property type="entry name" value="OS06G0710300 PROTEIN"/>
    <property type="match status" value="1"/>
</dbReference>
<dbReference type="AlphaFoldDB" id="A0AAP0HYP0"/>
<reference evidence="2 3" key="1">
    <citation type="submission" date="2024-01" db="EMBL/GenBank/DDBJ databases">
        <title>Genome assemblies of Stephania.</title>
        <authorList>
            <person name="Yang L."/>
        </authorList>
    </citation>
    <scope>NUCLEOTIDE SEQUENCE [LARGE SCALE GENOMIC DNA]</scope>
    <source>
        <strain evidence="2">QJT</strain>
        <tissue evidence="2">Leaf</tissue>
    </source>
</reference>
<feature type="transmembrane region" description="Helical" evidence="1">
    <location>
        <begin position="140"/>
        <end position="165"/>
    </location>
</feature>
<evidence type="ECO:0000313" key="3">
    <source>
        <dbReference type="Proteomes" id="UP001417504"/>
    </source>
</evidence>
<evidence type="ECO:0000313" key="2">
    <source>
        <dbReference type="EMBL" id="KAK9102792.1"/>
    </source>
</evidence>
<keyword evidence="1" id="KW-1133">Transmembrane helix</keyword>
<sequence length="302" mass="33817">MRVSQAVTGTLRLRGCYCSLFTNSKLHKCGENMGGFGRSNLRFPISIPTANTTNHRSKSLPTFSSVSTITSNVDSKTGSLHSSSKLEVWEETIEKVIYRCRFFTILGVFGSLVGSILCFLKGCVIVACTFKEYFITRAKVILLLVEAIDVYLLGTVMLVFGMGLYELFVSNLDIAKLLPQTSTPSRSNLFGLFTLKERPKWLEIKSVNELKTKLGHVIVMVLLIGLFEKTKRVEINTSMDLLCFAASVLLHQVVCICCPGSTMPKKAPLDERFTVFCYFSLMFCYHIIFCKRVTLCLTVLTE</sequence>
<evidence type="ECO:0000256" key="1">
    <source>
        <dbReference type="SAM" id="Phobius"/>
    </source>
</evidence>
<accession>A0AAP0HYP0</accession>
<feature type="transmembrane region" description="Helical" evidence="1">
    <location>
        <begin position="102"/>
        <end position="128"/>
    </location>
</feature>
<name>A0AAP0HYP0_9MAGN</name>
<feature type="transmembrane region" description="Helical" evidence="1">
    <location>
        <begin position="273"/>
        <end position="290"/>
    </location>
</feature>
<gene>
    <name evidence="2" type="ORF">Sjap_020046</name>
</gene>
<organism evidence="2 3">
    <name type="scientific">Stephania japonica</name>
    <dbReference type="NCBI Taxonomy" id="461633"/>
    <lineage>
        <taxon>Eukaryota</taxon>
        <taxon>Viridiplantae</taxon>
        <taxon>Streptophyta</taxon>
        <taxon>Embryophyta</taxon>
        <taxon>Tracheophyta</taxon>
        <taxon>Spermatophyta</taxon>
        <taxon>Magnoliopsida</taxon>
        <taxon>Ranunculales</taxon>
        <taxon>Menispermaceae</taxon>
        <taxon>Menispermoideae</taxon>
        <taxon>Cissampelideae</taxon>
        <taxon>Stephania</taxon>
    </lineage>
</organism>
<proteinExistence type="predicted"/>
<dbReference type="Proteomes" id="UP001417504">
    <property type="component" value="Unassembled WGS sequence"/>
</dbReference>
<dbReference type="Pfam" id="PF03350">
    <property type="entry name" value="UPF0114"/>
    <property type="match status" value="1"/>
</dbReference>
<comment type="caution">
    <text evidence="2">The sequence shown here is derived from an EMBL/GenBank/DDBJ whole genome shotgun (WGS) entry which is preliminary data.</text>
</comment>
<protein>
    <submittedName>
        <fullName evidence="2">Uncharacterized protein</fullName>
    </submittedName>
</protein>
<keyword evidence="3" id="KW-1185">Reference proteome</keyword>
<dbReference type="InterPro" id="IPR005134">
    <property type="entry name" value="UPF0114"/>
</dbReference>
<keyword evidence="1" id="KW-0472">Membrane</keyword>
<feature type="transmembrane region" description="Helical" evidence="1">
    <location>
        <begin position="239"/>
        <end position="261"/>
    </location>
</feature>
<keyword evidence="1" id="KW-0812">Transmembrane</keyword>
<dbReference type="EMBL" id="JBBNAE010000008">
    <property type="protein sequence ID" value="KAK9102792.1"/>
    <property type="molecule type" value="Genomic_DNA"/>
</dbReference>
<dbReference type="PANTHER" id="PTHR31721:SF4">
    <property type="entry name" value="OS06G0710300 PROTEIN"/>
    <property type="match status" value="1"/>
</dbReference>